<reference evidence="2" key="1">
    <citation type="journal article" date="2020" name="Stud. Mycol.">
        <title>101 Dothideomycetes genomes: a test case for predicting lifestyles and emergence of pathogens.</title>
        <authorList>
            <person name="Haridas S."/>
            <person name="Albert R."/>
            <person name="Binder M."/>
            <person name="Bloem J."/>
            <person name="Labutti K."/>
            <person name="Salamov A."/>
            <person name="Andreopoulos B."/>
            <person name="Baker S."/>
            <person name="Barry K."/>
            <person name="Bills G."/>
            <person name="Bluhm B."/>
            <person name="Cannon C."/>
            <person name="Castanera R."/>
            <person name="Culley D."/>
            <person name="Daum C."/>
            <person name="Ezra D."/>
            <person name="Gonzalez J."/>
            <person name="Henrissat B."/>
            <person name="Kuo A."/>
            <person name="Liang C."/>
            <person name="Lipzen A."/>
            <person name="Lutzoni F."/>
            <person name="Magnuson J."/>
            <person name="Mondo S."/>
            <person name="Nolan M."/>
            <person name="Ohm R."/>
            <person name="Pangilinan J."/>
            <person name="Park H.-J."/>
            <person name="Ramirez L."/>
            <person name="Alfaro M."/>
            <person name="Sun H."/>
            <person name="Tritt A."/>
            <person name="Yoshinaga Y."/>
            <person name="Zwiers L.-H."/>
            <person name="Turgeon B."/>
            <person name="Goodwin S."/>
            <person name="Spatafora J."/>
            <person name="Crous P."/>
            <person name="Grigoriev I."/>
        </authorList>
    </citation>
    <scope>NUCLEOTIDE SEQUENCE</scope>
    <source>
        <strain evidence="2">CBS 109.77</strain>
    </source>
</reference>
<evidence type="ECO:0000313" key="2">
    <source>
        <dbReference type="EMBL" id="KAF2789310.1"/>
    </source>
</evidence>
<sequence>MSPSKVDMVSQLRVLSRADTKGRMVGVGHSTLARLGEAIDASGDSMYKGSNDEWRAREARREASPERRRRREWHGVERLDVRWTGCRPSLSITCIDSSPEVTRGSATLDGACKIATSFPRSPPWPIPGIRIPTTRGTRQARQHRMGLLAQPHGGRRRVWMGILCTMERLDAGRGRQLRGPATWPWDTVRRGPTSQHCGSDAVERRRAAVGVPSVRAGRGSRRGWPCQTSPPPRLRFFLFAGMERGSEIDHGRLATPSQVEYLQLAGAAAAACSQGQHAQEALALCGTAGMSAARRKQTHEGCKFSAAMMQDEVPGAARTAELALAVAARGRVGGRRGLIVVVNRVRVAPDPSPAIGRRPVHRRWSLSWLRTTTE</sequence>
<feature type="region of interest" description="Disordered" evidence="1">
    <location>
        <begin position="46"/>
        <end position="71"/>
    </location>
</feature>
<evidence type="ECO:0000313" key="3">
    <source>
        <dbReference type="Proteomes" id="UP000799757"/>
    </source>
</evidence>
<keyword evidence="3" id="KW-1185">Reference proteome</keyword>
<organism evidence="2 3">
    <name type="scientific">Melanomma pulvis-pyrius CBS 109.77</name>
    <dbReference type="NCBI Taxonomy" id="1314802"/>
    <lineage>
        <taxon>Eukaryota</taxon>
        <taxon>Fungi</taxon>
        <taxon>Dikarya</taxon>
        <taxon>Ascomycota</taxon>
        <taxon>Pezizomycotina</taxon>
        <taxon>Dothideomycetes</taxon>
        <taxon>Pleosporomycetidae</taxon>
        <taxon>Pleosporales</taxon>
        <taxon>Melanommataceae</taxon>
        <taxon>Melanomma</taxon>
    </lineage>
</organism>
<gene>
    <name evidence="2" type="ORF">K505DRAFT_420562</name>
</gene>
<dbReference type="AlphaFoldDB" id="A0A6A6WYK8"/>
<accession>A0A6A6WYK8</accession>
<dbReference type="EMBL" id="MU002147">
    <property type="protein sequence ID" value="KAF2789310.1"/>
    <property type="molecule type" value="Genomic_DNA"/>
</dbReference>
<evidence type="ECO:0000256" key="1">
    <source>
        <dbReference type="SAM" id="MobiDB-lite"/>
    </source>
</evidence>
<feature type="region of interest" description="Disordered" evidence="1">
    <location>
        <begin position="203"/>
        <end position="227"/>
    </location>
</feature>
<dbReference type="Proteomes" id="UP000799757">
    <property type="component" value="Unassembled WGS sequence"/>
</dbReference>
<proteinExistence type="predicted"/>
<feature type="compositionally biased region" description="Basic and acidic residues" evidence="1">
    <location>
        <begin position="50"/>
        <end position="66"/>
    </location>
</feature>
<name>A0A6A6WYK8_9PLEO</name>
<protein>
    <submittedName>
        <fullName evidence="2">Uncharacterized protein</fullName>
    </submittedName>
</protein>